<evidence type="ECO:0000313" key="1">
    <source>
        <dbReference type="EMBL" id="CCD56786.1"/>
    </source>
</evidence>
<dbReference type="EMBL" id="FQ790362">
    <property type="protein sequence ID" value="CCD56786.1"/>
    <property type="molecule type" value="Genomic_DNA"/>
</dbReference>
<dbReference type="AlphaFoldDB" id="G2YYT8"/>
<protein>
    <submittedName>
        <fullName evidence="1">Uncharacterized protein</fullName>
    </submittedName>
</protein>
<dbReference type="InParanoid" id="G2YYT8"/>
<evidence type="ECO:0000313" key="2">
    <source>
        <dbReference type="Proteomes" id="UP000008177"/>
    </source>
</evidence>
<gene>
    <name evidence="1" type="ORF">BofuT4_P140480.1</name>
</gene>
<sequence>MTAEQLLDFCTTGRFLCKNMEEQYIYEDSQPVTNYWPEKAASSIPGYQDPKKLLKYNPTHESIAEEKEREEIFLASFWVTPPKQMAPPTSLLASTFNSTLNFSSNSGASTSHSFGNLTSDSQLDASNSFGFGNSSGINSTPGSGFMFGQHLPPEPQLGSSDIFDTGARNFQFGQ</sequence>
<dbReference type="Proteomes" id="UP000008177">
    <property type="component" value="Unplaced contigs"/>
</dbReference>
<dbReference type="STRING" id="999810.G2YYT8"/>
<proteinExistence type="predicted"/>
<name>G2YYT8_BOTF4</name>
<reference evidence="2" key="1">
    <citation type="journal article" date="2011" name="PLoS Genet.">
        <title>Genomic analysis of the necrotrophic fungal pathogens Sclerotinia sclerotiorum and Botrytis cinerea.</title>
        <authorList>
            <person name="Amselem J."/>
            <person name="Cuomo C.A."/>
            <person name="van Kan J.A."/>
            <person name="Viaud M."/>
            <person name="Benito E.P."/>
            <person name="Couloux A."/>
            <person name="Coutinho P.M."/>
            <person name="de Vries R.P."/>
            <person name="Dyer P.S."/>
            <person name="Fillinger S."/>
            <person name="Fournier E."/>
            <person name="Gout L."/>
            <person name="Hahn M."/>
            <person name="Kohn L."/>
            <person name="Lapalu N."/>
            <person name="Plummer K.M."/>
            <person name="Pradier J.M."/>
            <person name="Quevillon E."/>
            <person name="Sharon A."/>
            <person name="Simon A."/>
            <person name="ten Have A."/>
            <person name="Tudzynski B."/>
            <person name="Tudzynski P."/>
            <person name="Wincker P."/>
            <person name="Andrew M."/>
            <person name="Anthouard V."/>
            <person name="Beever R.E."/>
            <person name="Beffa R."/>
            <person name="Benoit I."/>
            <person name="Bouzid O."/>
            <person name="Brault B."/>
            <person name="Chen Z."/>
            <person name="Choquer M."/>
            <person name="Collemare J."/>
            <person name="Cotton P."/>
            <person name="Danchin E.G."/>
            <person name="Da Silva C."/>
            <person name="Gautier A."/>
            <person name="Giraud C."/>
            <person name="Giraud T."/>
            <person name="Gonzalez C."/>
            <person name="Grossetete S."/>
            <person name="Guldener U."/>
            <person name="Henrissat B."/>
            <person name="Howlett B.J."/>
            <person name="Kodira C."/>
            <person name="Kretschmer M."/>
            <person name="Lappartient A."/>
            <person name="Leroch M."/>
            <person name="Levis C."/>
            <person name="Mauceli E."/>
            <person name="Neuveglise C."/>
            <person name="Oeser B."/>
            <person name="Pearson M."/>
            <person name="Poulain J."/>
            <person name="Poussereau N."/>
            <person name="Quesneville H."/>
            <person name="Rascle C."/>
            <person name="Schumacher J."/>
            <person name="Segurens B."/>
            <person name="Sexton A."/>
            <person name="Silva E."/>
            <person name="Sirven C."/>
            <person name="Soanes D.M."/>
            <person name="Talbot N.J."/>
            <person name="Templeton M."/>
            <person name="Yandava C."/>
            <person name="Yarden O."/>
            <person name="Zeng Q."/>
            <person name="Rollins J.A."/>
            <person name="Lebrun M.H."/>
            <person name="Dickman M."/>
        </authorList>
    </citation>
    <scope>NUCLEOTIDE SEQUENCE [LARGE SCALE GENOMIC DNA]</scope>
    <source>
        <strain evidence="2">T4</strain>
    </source>
</reference>
<accession>G2YYT8</accession>
<dbReference type="HOGENOM" id="CLU_1539791_0_0_1"/>
<organism evidence="1 2">
    <name type="scientific">Botryotinia fuckeliana (strain T4)</name>
    <name type="common">Noble rot fungus</name>
    <name type="synonym">Botrytis cinerea</name>
    <dbReference type="NCBI Taxonomy" id="999810"/>
    <lineage>
        <taxon>Eukaryota</taxon>
        <taxon>Fungi</taxon>
        <taxon>Dikarya</taxon>
        <taxon>Ascomycota</taxon>
        <taxon>Pezizomycotina</taxon>
        <taxon>Leotiomycetes</taxon>
        <taxon>Helotiales</taxon>
        <taxon>Sclerotiniaceae</taxon>
        <taxon>Botrytis</taxon>
    </lineage>
</organism>